<dbReference type="AlphaFoldDB" id="A0A2T4UE94"/>
<dbReference type="Gene3D" id="3.10.180.10">
    <property type="entry name" value="2,3-Dihydroxybiphenyl 1,2-Dioxygenase, domain 1"/>
    <property type="match status" value="2"/>
</dbReference>
<organism evidence="2 3">
    <name type="scientific">Paraconexibacter algicola</name>
    <dbReference type="NCBI Taxonomy" id="2133960"/>
    <lineage>
        <taxon>Bacteria</taxon>
        <taxon>Bacillati</taxon>
        <taxon>Actinomycetota</taxon>
        <taxon>Thermoleophilia</taxon>
        <taxon>Solirubrobacterales</taxon>
        <taxon>Paraconexibacteraceae</taxon>
        <taxon>Paraconexibacter</taxon>
    </lineage>
</organism>
<evidence type="ECO:0000259" key="1">
    <source>
        <dbReference type="PROSITE" id="PS51819"/>
    </source>
</evidence>
<feature type="domain" description="VOC" evidence="1">
    <location>
        <begin position="183"/>
        <end position="299"/>
    </location>
</feature>
<evidence type="ECO:0000313" key="3">
    <source>
        <dbReference type="Proteomes" id="UP000240739"/>
    </source>
</evidence>
<dbReference type="Pfam" id="PF00903">
    <property type="entry name" value="Glyoxalase"/>
    <property type="match status" value="2"/>
</dbReference>
<evidence type="ECO:0000313" key="2">
    <source>
        <dbReference type="EMBL" id="PTL56109.1"/>
    </source>
</evidence>
<dbReference type="EMBL" id="PYYB01000002">
    <property type="protein sequence ID" value="PTL56109.1"/>
    <property type="molecule type" value="Genomic_DNA"/>
</dbReference>
<dbReference type="SUPFAM" id="SSF54593">
    <property type="entry name" value="Glyoxalase/Bleomycin resistance protein/Dihydroxybiphenyl dioxygenase"/>
    <property type="match status" value="2"/>
</dbReference>
<dbReference type="PANTHER" id="PTHR43279">
    <property type="entry name" value="CATECHOL-2,3-DIOXYGENASE"/>
    <property type="match status" value="1"/>
</dbReference>
<dbReference type="InterPro" id="IPR029068">
    <property type="entry name" value="Glyas_Bleomycin-R_OHBP_Dase"/>
</dbReference>
<dbReference type="PROSITE" id="PS51819">
    <property type="entry name" value="VOC"/>
    <property type="match status" value="2"/>
</dbReference>
<sequence length="299" mass="31497">MSGMSTPSTAPSSTPTLPDALRLGAAHLTVTDLDRSVAWYQDVAGLRQHGRDGAVARLGAGGEDVLVLHEQPGARPAGRHAGLFHVALLYPSRLELSRTTRRLAANRLPLTGASDHGVSEALYLRDPDGNGIELYADRPRSAWPAPTEAGQQVGMYTRALDVEDLLRVSDGEDVRRHAAEGLAVGHLHLHVGRVPQAVAFYRDLVGFAEVTTYPGASFLSAGGYHHHLAVNVWAGEGVGPAPADAVGLREWSAVLPDDAAVGAVRARLEAAGVAVADEGAAGVVLRDPWDIALRLVTAR</sequence>
<feature type="domain" description="VOC" evidence="1">
    <location>
        <begin position="22"/>
        <end position="137"/>
    </location>
</feature>
<keyword evidence="3" id="KW-1185">Reference proteome</keyword>
<dbReference type="Proteomes" id="UP000240739">
    <property type="component" value="Unassembled WGS sequence"/>
</dbReference>
<dbReference type="CDD" id="cd16359">
    <property type="entry name" value="VOC_BsCatE_like_C"/>
    <property type="match status" value="1"/>
</dbReference>
<proteinExistence type="predicted"/>
<reference evidence="2 3" key="1">
    <citation type="submission" date="2018-03" db="EMBL/GenBank/DDBJ databases">
        <title>Aquarubrobacter algicola gen. nov., sp. nov., a novel actinobacterium isolated from shallow eutrophic lake during the end of cyanobacterial harmful algal blooms.</title>
        <authorList>
            <person name="Chun S.J."/>
        </authorList>
    </citation>
    <scope>NUCLEOTIDE SEQUENCE [LARGE SCALE GENOMIC DNA]</scope>
    <source>
        <strain evidence="2 3">Seoho-28</strain>
    </source>
</reference>
<accession>A0A2T4UE94</accession>
<gene>
    <name evidence="2" type="ORF">C7Y72_14025</name>
</gene>
<dbReference type="PANTHER" id="PTHR43279:SF1">
    <property type="entry name" value="CATECHOL-2,3-DIOXYGENASE"/>
    <property type="match status" value="1"/>
</dbReference>
<name>A0A2T4UE94_9ACTN</name>
<dbReference type="InterPro" id="IPR004360">
    <property type="entry name" value="Glyas_Fos-R_dOase_dom"/>
</dbReference>
<dbReference type="InterPro" id="IPR037523">
    <property type="entry name" value="VOC_core"/>
</dbReference>
<protein>
    <recommendedName>
        <fullName evidence="1">VOC domain-containing protein</fullName>
    </recommendedName>
</protein>
<comment type="caution">
    <text evidence="2">The sequence shown here is derived from an EMBL/GenBank/DDBJ whole genome shotgun (WGS) entry which is preliminary data.</text>
</comment>